<evidence type="ECO:0000256" key="2">
    <source>
        <dbReference type="ARBA" id="ARBA00022737"/>
    </source>
</evidence>
<dbReference type="FunFam" id="3.80.10.10:FF:000041">
    <property type="entry name" value="LRR receptor-like serine/threonine-protein kinase ERECTA"/>
    <property type="match status" value="1"/>
</dbReference>
<keyword evidence="3" id="KW-0472">Membrane</keyword>
<dbReference type="Proteomes" id="UP000051952">
    <property type="component" value="Unassembled WGS sequence"/>
</dbReference>
<evidence type="ECO:0000313" key="5">
    <source>
        <dbReference type="EMBL" id="CUE71697.1"/>
    </source>
</evidence>
<gene>
    <name evidence="5" type="ORF">BSAL_53590</name>
</gene>
<dbReference type="InterPro" id="IPR013210">
    <property type="entry name" value="LRR_N_plant-typ"/>
</dbReference>
<keyword evidence="1" id="KW-0433">Leucine-rich repeat</keyword>
<feature type="transmembrane region" description="Helical" evidence="3">
    <location>
        <begin position="982"/>
        <end position="1004"/>
    </location>
</feature>
<organism evidence="5 6">
    <name type="scientific">Bodo saltans</name>
    <name type="common">Flagellated protozoan</name>
    <dbReference type="NCBI Taxonomy" id="75058"/>
    <lineage>
        <taxon>Eukaryota</taxon>
        <taxon>Discoba</taxon>
        <taxon>Euglenozoa</taxon>
        <taxon>Kinetoplastea</taxon>
        <taxon>Metakinetoplastina</taxon>
        <taxon>Eubodonida</taxon>
        <taxon>Bodonidae</taxon>
        <taxon>Bodo</taxon>
    </lineage>
</organism>
<reference evidence="6" key="1">
    <citation type="submission" date="2015-09" db="EMBL/GenBank/DDBJ databases">
        <authorList>
            <consortium name="Pathogen Informatics"/>
        </authorList>
    </citation>
    <scope>NUCLEOTIDE SEQUENCE [LARGE SCALE GENOMIC DNA]</scope>
    <source>
        <strain evidence="6">Lake Konstanz</strain>
    </source>
</reference>
<accession>A0A0S4ILR7</accession>
<dbReference type="InterPro" id="IPR001611">
    <property type="entry name" value="Leu-rich_rpt"/>
</dbReference>
<keyword evidence="2" id="KW-0677">Repeat</keyword>
<dbReference type="InterPro" id="IPR052941">
    <property type="entry name" value="StomDev_PlantInt_Reg"/>
</dbReference>
<name>A0A0S4ILR7_BODSA</name>
<keyword evidence="3" id="KW-1133">Transmembrane helix</keyword>
<keyword evidence="3" id="KW-0812">Transmembrane</keyword>
<evidence type="ECO:0000259" key="4">
    <source>
        <dbReference type="Pfam" id="PF08263"/>
    </source>
</evidence>
<dbReference type="PANTHER" id="PTHR48004:SF73">
    <property type="entry name" value="RECEPTOR-LIKE PROTEIN 16-RELATED"/>
    <property type="match status" value="1"/>
</dbReference>
<dbReference type="SUPFAM" id="SSF52058">
    <property type="entry name" value="L domain-like"/>
    <property type="match status" value="2"/>
</dbReference>
<proteinExistence type="predicted"/>
<feature type="transmembrane region" description="Helical" evidence="3">
    <location>
        <begin position="952"/>
        <end position="976"/>
    </location>
</feature>
<feature type="domain" description="Leucine-rich repeat-containing N-terminal plant-type" evidence="4">
    <location>
        <begin position="40"/>
        <end position="62"/>
    </location>
</feature>
<evidence type="ECO:0000256" key="3">
    <source>
        <dbReference type="SAM" id="Phobius"/>
    </source>
</evidence>
<feature type="transmembrane region" description="Helical" evidence="3">
    <location>
        <begin position="1122"/>
        <end position="1144"/>
    </location>
</feature>
<dbReference type="Pfam" id="PF00560">
    <property type="entry name" value="LRR_1"/>
    <property type="match status" value="3"/>
</dbReference>
<dbReference type="Gene3D" id="3.80.10.10">
    <property type="entry name" value="Ribonuclease Inhibitor"/>
    <property type="match status" value="4"/>
</dbReference>
<feature type="transmembrane region" description="Helical" evidence="3">
    <location>
        <begin position="1150"/>
        <end position="1170"/>
    </location>
</feature>
<evidence type="ECO:0000313" key="6">
    <source>
        <dbReference type="Proteomes" id="UP000051952"/>
    </source>
</evidence>
<dbReference type="Pfam" id="PF08263">
    <property type="entry name" value="LRRNT_2"/>
    <property type="match status" value="2"/>
</dbReference>
<sequence>MLLFGLVLIANALAQDACECNSTSNRNVFLQAQNESGGASWASFARFDANESVCAWYGVTCSGPDVTAWVVGDDIGMTTLPDSLGNLPFLQTLVIRNQALVSGTLPSSWRGLKQITRLVIASCGNLTGELSNWVAHELTTLVDFRLIGLSLSGSLPAAYANLTNLTRLVFSSCNFSGSIPGGWFQLQRLEIFSVEHNFLTSTIPSWVGELSHLRKFAIGSNNISGTIPGGMNANGKLEFVDASRTLLSGTVPDWLIAAPMYYLDLSGCLFTGPLPSSENQSTMSVLLLNENGFSGTLPPSWGQMTMLSLFNISNQVLNELCGGVPSLWSEASALTNVSSSISDTVNQTCPMTVTTTKTFCPCDTAAFRSPMLSLYEDTCGSTCWAPYTRFVETRSLCSWYGVTCQPATGEGIDGFALSVSLNSVGMNGTLPERFADIGLGLESFAIYFEVNLAGTIPNSWSRLLGLRQFALAGNQLLSGSIPTWSWPHLQNLQLSSMPLFSGTIPSSLLAMSNLSYLYLIACNFSGTIPPFLGSLRNLQALQLASNPFTGTAFPPELSQLKKLRVFLISNCPLTGTIPRWFSSLTSLTNFNAYNTTISGTLPKFLPPALIVIQLAYSLVEGPLPPSWPITNPTLRRSWLYQEDSSKPHLCGGIPQSWLSWRNNSIVFSLNTTLVDMPCSPQNQSVTHSMTTSNSDCSNNITISVSGTFRNCSLDAVPCISMSSIIVTQVNTTVFVASSSIAYDTIVSQTTSNVQVPLNTAFPTSAGGESWPVVSVNLVSGRSGVAFFPDINVNRVTLSAPTNGWPISPTPYVTQVVRVGSISFQCATTTNTVKLELIVIPRSLPQIASAVSTTSTVAAWGSAISGSGSTASTTARVAAVQKLLLCLDDNAGSGGGLLGLAVGNDHLSSARGAIAGNLVIVVVSFVAMMSLAWVLSCFAWTKMLKILERMHGVSLLFPIFVATLPSSAGGIVRIILVQTGRDVAAWVLAFFGLVAWGGVLIALLWMSWSLHQFIQPISKAQTGIGFHSLRGALKRHTVWIDVNNTSKASGISKVAALHVILREYRVLWYPASEALLGAISGASTAATIDNDATFCRATSATLCAMYVVHLLITVWFSPFTTTFGLVYAALVGALSAMCVGFQIVFSMDDNALWAVRTSTGAAMAILGISYLRTLMDCGALLRGVNSLRNDLIREREERNTESSDVLSLHVMDQLHELNSQSFALPSRSSSPPSFIMPTVAHSSFSFQPDRSESSLRLSVVEAEFWDSSGNARIFQNKTPFADPTLLNQQS</sequence>
<dbReference type="OrthoDB" id="676979at2759"/>
<dbReference type="EMBL" id="CYKH01000110">
    <property type="protein sequence ID" value="CUE71697.1"/>
    <property type="molecule type" value="Genomic_DNA"/>
</dbReference>
<feature type="transmembrane region" description="Helical" evidence="3">
    <location>
        <begin position="917"/>
        <end position="940"/>
    </location>
</feature>
<keyword evidence="6" id="KW-1185">Reference proteome</keyword>
<dbReference type="VEuPathDB" id="TriTrypDB:BSAL_53590"/>
<dbReference type="PANTHER" id="PTHR48004">
    <property type="entry name" value="OS01G0149700 PROTEIN"/>
    <property type="match status" value="1"/>
</dbReference>
<protein>
    <submittedName>
        <fullName evidence="5">GP46-like surface antigen, putative</fullName>
    </submittedName>
</protein>
<feature type="transmembrane region" description="Helical" evidence="3">
    <location>
        <begin position="1096"/>
        <end position="1115"/>
    </location>
</feature>
<feature type="domain" description="Leucine-rich repeat-containing N-terminal plant-type" evidence="4">
    <location>
        <begin position="393"/>
        <end position="404"/>
    </location>
</feature>
<evidence type="ECO:0000256" key="1">
    <source>
        <dbReference type="ARBA" id="ARBA00022614"/>
    </source>
</evidence>
<dbReference type="InterPro" id="IPR032675">
    <property type="entry name" value="LRR_dom_sf"/>
</dbReference>